<dbReference type="PANTHER" id="PTHR10412:SF10">
    <property type="entry name" value="GLYCOSYL HYDROLASE FAMILY 63 C-TERMINAL DOMAIN-CONTAINING PROTEIN"/>
    <property type="match status" value="1"/>
</dbReference>
<reference evidence="2 3" key="1">
    <citation type="submission" date="2021-12" db="EMBL/GenBank/DDBJ databases">
        <title>Discovery of the Pendulisporaceae a myxobacterial family with distinct sporulation behavior and unique specialized metabolism.</title>
        <authorList>
            <person name="Garcia R."/>
            <person name="Popoff A."/>
            <person name="Bader C.D."/>
            <person name="Loehr J."/>
            <person name="Walesch S."/>
            <person name="Walt C."/>
            <person name="Boldt J."/>
            <person name="Bunk B."/>
            <person name="Haeckl F.J.F.P.J."/>
            <person name="Gunesch A.P."/>
            <person name="Birkelbach J."/>
            <person name="Nuebel U."/>
            <person name="Pietschmann T."/>
            <person name="Bach T."/>
            <person name="Mueller R."/>
        </authorList>
    </citation>
    <scope>NUCLEOTIDE SEQUENCE [LARGE SCALE GENOMIC DNA]</scope>
    <source>
        <strain evidence="2 3">MSr11954</strain>
    </source>
</reference>
<protein>
    <submittedName>
        <fullName evidence="2">Glucosidase</fullName>
    </submittedName>
</protein>
<dbReference type="SUPFAM" id="SSF48208">
    <property type="entry name" value="Six-hairpin glycosidases"/>
    <property type="match status" value="1"/>
</dbReference>
<organism evidence="2 3">
    <name type="scientific">Pendulispora albinea</name>
    <dbReference type="NCBI Taxonomy" id="2741071"/>
    <lineage>
        <taxon>Bacteria</taxon>
        <taxon>Pseudomonadati</taxon>
        <taxon>Myxococcota</taxon>
        <taxon>Myxococcia</taxon>
        <taxon>Myxococcales</taxon>
        <taxon>Sorangiineae</taxon>
        <taxon>Pendulisporaceae</taxon>
        <taxon>Pendulispora</taxon>
    </lineage>
</organism>
<dbReference type="Pfam" id="PF22422">
    <property type="entry name" value="MGH1-like_GH"/>
    <property type="match status" value="2"/>
</dbReference>
<dbReference type="InterPro" id="IPR004888">
    <property type="entry name" value="Glycoside_hydrolase_63"/>
</dbReference>
<dbReference type="EMBL" id="CP089984">
    <property type="protein sequence ID" value="WXB11032.1"/>
    <property type="molecule type" value="Genomic_DNA"/>
</dbReference>
<dbReference type="RefSeq" id="WP_394820647.1">
    <property type="nucleotide sequence ID" value="NZ_CP089984.1"/>
</dbReference>
<dbReference type="InterPro" id="IPR054491">
    <property type="entry name" value="MGH1-like_GH"/>
</dbReference>
<feature type="domain" description="Mannosylglycerate hydrolase MGH1-like glycoside hydrolase" evidence="1">
    <location>
        <begin position="726"/>
        <end position="890"/>
    </location>
</feature>
<feature type="domain" description="Mannosylglycerate hydrolase MGH1-like glycoside hydrolase" evidence="1">
    <location>
        <begin position="433"/>
        <end position="538"/>
    </location>
</feature>
<keyword evidence="3" id="KW-1185">Reference proteome</keyword>
<dbReference type="Gene3D" id="1.50.10.10">
    <property type="match status" value="1"/>
</dbReference>
<dbReference type="PANTHER" id="PTHR10412">
    <property type="entry name" value="MANNOSYL-OLIGOSACCHARIDE GLUCOSIDASE"/>
    <property type="match status" value="1"/>
</dbReference>
<proteinExistence type="predicted"/>
<accession>A0ABZ2LJA4</accession>
<sequence>MSRSAPTKESTRLEEARTGKKWRRWGTYLSLRQWGTVREDYSVNGDAWRYLSYEDACARAYRWGEDGLFGISDNRGILHFAPVLWNESDPILKERLFGLSGPEGNHGEDVKEVYFFLDATPTHSYAKALYKYPHRPIPCDAIREASARAGRNVPEPEVWDFGVFEDDAYFDVLIEYAKADVEDILIRLTVTNRGRARAPVHLLPTIWYRNTWSWQEPAVPDGIVRAEPSPRAPHNHLALALDQSHLGARWLHIEGDPELLFTGNDTNFERLYGAPNRASFTKDAFHRYVIAGEKSAVDPERRGTKAAAHVRWELGPGESKVLHLRLTDRRLEDGLLEPELLDAVFRERIAEADAFYDAIMPRELTAEERNVYRQAMAGLLWTKQYYSFDVDRWLRGDPAFPAPPPERKSGRNHDWRNLYNSEILSVPDKWEFPWYAAWDLAFHCLPFALIDPEFARTQLTLLLREWYMHPNGRLPAYEWNFGDVNPPVHAWAALRVYQIERRMTGHRDRAFLESVFHKLMLNFTWWVNRKDAEGKNVFEGGFLGLDNIGVFDRSNALPEGGTLEQADATSWMGMYCLNLLNMSLELARENPSYQDVANKYFEHFLYIARAMNGAPRNLGRRGRRALPSDEADSVCLWDEEDGFFYDVLRLPGGEYAPLKVRSMVGIIPLFAVETIEEELLQLFPAFMKRVRWFVVNRPELGAYVAQFEGLGASGKRHILSLVGPERLVRILRRVLDENEFLSPYGVRALSRVHKDHPYSVQLDGAVHRVEYEPGESSSGLFGGNSNWRGPIWFPVNYLLIEALQKYHHFYGDELKVECPTGSGKWMNLWEVSSELSRRLVSIFLRDGDGRRPADGALGELATDPHFRDYLTFAEYFHGDTGAGLGANHQTGWTALVAKLLQQSPLWRDPTGAANEDNVERRE</sequence>
<evidence type="ECO:0000259" key="1">
    <source>
        <dbReference type="Pfam" id="PF22422"/>
    </source>
</evidence>
<dbReference type="InterPro" id="IPR012341">
    <property type="entry name" value="6hp_glycosidase-like_sf"/>
</dbReference>
<dbReference type="Proteomes" id="UP001370348">
    <property type="component" value="Chromosome"/>
</dbReference>
<evidence type="ECO:0000313" key="2">
    <source>
        <dbReference type="EMBL" id="WXB11032.1"/>
    </source>
</evidence>
<gene>
    <name evidence="2" type="ORF">LZC94_24490</name>
</gene>
<evidence type="ECO:0000313" key="3">
    <source>
        <dbReference type="Proteomes" id="UP001370348"/>
    </source>
</evidence>
<dbReference type="InterPro" id="IPR008928">
    <property type="entry name" value="6-hairpin_glycosidase_sf"/>
</dbReference>
<name>A0ABZ2LJA4_9BACT</name>